<name>A0A7L5BY94_9RHOB</name>
<dbReference type="Pfam" id="PF01501">
    <property type="entry name" value="Glyco_transf_8"/>
    <property type="match status" value="1"/>
</dbReference>
<dbReference type="InterPro" id="IPR050748">
    <property type="entry name" value="Glycosyltrans_8_dom-fam"/>
</dbReference>
<dbReference type="RefSeq" id="WP_165096736.1">
    <property type="nucleotide sequence ID" value="NZ_CP049056.1"/>
</dbReference>
<dbReference type="SUPFAM" id="SSF53448">
    <property type="entry name" value="Nucleotide-diphospho-sugar transferases"/>
    <property type="match status" value="1"/>
</dbReference>
<dbReference type="CDD" id="cd04194">
    <property type="entry name" value="GT8_A4GalT_like"/>
    <property type="match status" value="1"/>
</dbReference>
<keyword evidence="3" id="KW-0479">Metal-binding</keyword>
<organism evidence="4 5">
    <name type="scientific">Pikeienuella piscinae</name>
    <dbReference type="NCBI Taxonomy" id="2748098"/>
    <lineage>
        <taxon>Bacteria</taxon>
        <taxon>Pseudomonadati</taxon>
        <taxon>Pseudomonadota</taxon>
        <taxon>Alphaproteobacteria</taxon>
        <taxon>Rhodobacterales</taxon>
        <taxon>Paracoccaceae</taxon>
        <taxon>Pikeienuella</taxon>
    </lineage>
</organism>
<proteinExistence type="predicted"/>
<dbReference type="EMBL" id="CP049056">
    <property type="protein sequence ID" value="QIE55206.1"/>
    <property type="molecule type" value="Genomic_DNA"/>
</dbReference>
<dbReference type="InterPro" id="IPR002495">
    <property type="entry name" value="Glyco_trans_8"/>
</dbReference>
<dbReference type="Proteomes" id="UP000503336">
    <property type="component" value="Chromosome"/>
</dbReference>
<keyword evidence="1" id="KW-0328">Glycosyltransferase</keyword>
<evidence type="ECO:0000313" key="4">
    <source>
        <dbReference type="EMBL" id="QIE55206.1"/>
    </source>
</evidence>
<reference evidence="4 5" key="1">
    <citation type="submission" date="2020-02" db="EMBL/GenBank/DDBJ databases">
        <title>complete genome sequence of Rhodobacteraceae bacterium.</title>
        <authorList>
            <person name="Park J."/>
            <person name="Kim Y.-S."/>
            <person name="Kim K.-H."/>
        </authorList>
    </citation>
    <scope>NUCLEOTIDE SEQUENCE [LARGE SCALE GENOMIC DNA]</scope>
    <source>
        <strain evidence="4 5">RR4-56</strain>
    </source>
</reference>
<dbReference type="PANTHER" id="PTHR13778:SF47">
    <property type="entry name" value="LIPOPOLYSACCHARIDE 1,3-GALACTOSYLTRANSFERASE"/>
    <property type="match status" value="1"/>
</dbReference>
<protein>
    <submittedName>
        <fullName evidence="4">Glycosyltransferase family 8 protein</fullName>
    </submittedName>
</protein>
<keyword evidence="5" id="KW-1185">Reference proteome</keyword>
<dbReference type="GO" id="GO:0046872">
    <property type="term" value="F:metal ion binding"/>
    <property type="evidence" value="ECO:0007669"/>
    <property type="project" value="UniProtKB-KW"/>
</dbReference>
<dbReference type="GO" id="GO:0016757">
    <property type="term" value="F:glycosyltransferase activity"/>
    <property type="evidence" value="ECO:0007669"/>
    <property type="project" value="UniProtKB-KW"/>
</dbReference>
<dbReference type="Gene3D" id="3.90.550.10">
    <property type="entry name" value="Spore Coat Polysaccharide Biosynthesis Protein SpsA, Chain A"/>
    <property type="match status" value="1"/>
</dbReference>
<evidence type="ECO:0000256" key="2">
    <source>
        <dbReference type="ARBA" id="ARBA00022679"/>
    </source>
</evidence>
<evidence type="ECO:0000313" key="5">
    <source>
        <dbReference type="Proteomes" id="UP000503336"/>
    </source>
</evidence>
<keyword evidence="2 4" id="KW-0808">Transferase</keyword>
<gene>
    <name evidence="4" type="ORF">G5B40_06920</name>
</gene>
<sequence length="314" mass="34877">MGVIVRSPFFWATEASDRLARSEPRWGGDESCVNIVMAFDEAFAPYAAVALSTVLENYADRRPLRLFALVERALSAPHRERFAALQAIHPFELREIPVDGGAYSGLRTTPGISVATFFRLRMHLLLPEDVGRVVYLDGDIVVRRNLAELFDFDMTNAALAGVEDSISRRYVDKLGQHPDTRHINAGVMVVNLDALRNIAFEDLVADFLRAKRYVLTLGDQEVFTGILGLRTVPAPLAWNVHGAMFDPEWGAENVGVSNDMDPREYAEAVGAPAIIHYTYMRKPWLSLDHPRASDWVGAALRSPCRDLLAPGEGT</sequence>
<dbReference type="PANTHER" id="PTHR13778">
    <property type="entry name" value="GLYCOSYLTRANSFERASE 8 DOMAIN-CONTAINING PROTEIN"/>
    <property type="match status" value="1"/>
</dbReference>
<evidence type="ECO:0000256" key="1">
    <source>
        <dbReference type="ARBA" id="ARBA00022676"/>
    </source>
</evidence>
<accession>A0A7L5BY94</accession>
<dbReference type="InterPro" id="IPR029044">
    <property type="entry name" value="Nucleotide-diphossugar_trans"/>
</dbReference>
<dbReference type="AlphaFoldDB" id="A0A7L5BY94"/>
<dbReference type="KEGG" id="hdh:G5B40_06920"/>
<evidence type="ECO:0000256" key="3">
    <source>
        <dbReference type="ARBA" id="ARBA00022723"/>
    </source>
</evidence>